<feature type="compositionally biased region" description="Low complexity" evidence="1">
    <location>
        <begin position="587"/>
        <end position="614"/>
    </location>
</feature>
<feature type="compositionally biased region" description="Low complexity" evidence="1">
    <location>
        <begin position="462"/>
        <end position="479"/>
    </location>
</feature>
<reference evidence="3 4" key="1">
    <citation type="submission" date="2020-01" db="EMBL/GenBank/DDBJ databases">
        <title>Genomes of bacteria type strains.</title>
        <authorList>
            <person name="Chen J."/>
            <person name="Zhu S."/>
            <person name="Chen J."/>
        </authorList>
    </citation>
    <scope>NUCLEOTIDE SEQUENCE [LARGE SCALE GENOMIC DNA]</scope>
    <source>
        <strain evidence="3 4">KCTC 52919</strain>
    </source>
</reference>
<organism evidence="3 4">
    <name type="scientific">Aurantimonas aggregata</name>
    <dbReference type="NCBI Taxonomy" id="2047720"/>
    <lineage>
        <taxon>Bacteria</taxon>
        <taxon>Pseudomonadati</taxon>
        <taxon>Pseudomonadota</taxon>
        <taxon>Alphaproteobacteria</taxon>
        <taxon>Hyphomicrobiales</taxon>
        <taxon>Aurantimonadaceae</taxon>
        <taxon>Aurantimonas</taxon>
    </lineage>
</organism>
<dbReference type="PANTHER" id="PTHR36837">
    <property type="entry name" value="POLY(3-HYDROXYALKANOATE) POLYMERASE SUBUNIT PHAC"/>
    <property type="match status" value="1"/>
</dbReference>
<dbReference type="AlphaFoldDB" id="A0A6L9MFX0"/>
<feature type="region of interest" description="Disordered" evidence="1">
    <location>
        <begin position="460"/>
        <end position="656"/>
    </location>
</feature>
<feature type="compositionally biased region" description="Basic and acidic residues" evidence="1">
    <location>
        <begin position="525"/>
        <end position="534"/>
    </location>
</feature>
<evidence type="ECO:0000256" key="1">
    <source>
        <dbReference type="SAM" id="MobiDB-lite"/>
    </source>
</evidence>
<evidence type="ECO:0000313" key="4">
    <source>
        <dbReference type="Proteomes" id="UP000476332"/>
    </source>
</evidence>
<feature type="domain" description="PHB de-polymerase C-terminal" evidence="2">
    <location>
        <begin position="206"/>
        <end position="404"/>
    </location>
</feature>
<dbReference type="InterPro" id="IPR009656">
    <property type="entry name" value="PHB_depo_C"/>
</dbReference>
<protein>
    <submittedName>
        <fullName evidence="3">Polyhydroxyalkanoate depolymerase</fullName>
    </submittedName>
</protein>
<feature type="compositionally biased region" description="Low complexity" evidence="1">
    <location>
        <begin position="497"/>
        <end position="523"/>
    </location>
</feature>
<feature type="compositionally biased region" description="Basic and acidic residues" evidence="1">
    <location>
        <begin position="615"/>
        <end position="631"/>
    </location>
</feature>
<dbReference type="EMBL" id="JAAAMJ010000003">
    <property type="protein sequence ID" value="NDV86480.1"/>
    <property type="molecule type" value="Genomic_DNA"/>
</dbReference>
<dbReference type="InterPro" id="IPR051321">
    <property type="entry name" value="PHA/PHB_synthase"/>
</dbReference>
<sequence>MLYHFYEMNHAALVPLRAMADATRLFYQHPFNPMSHTQAGRSIAAAAEVFERNTRVYAKPEFGLHETVVAGQRVPVQDKVVWEKPFGRLLHFERATPPRHGQDPRILIVAPMSGHYATLLRGTVEALLPYADVYITDWTDARMVPITEGRFDLDDYVDYLIEMMRFLGPDTHVVGVCQPAVPVMIATALMEADEDPCAPATMTLMGGPIDTRENPTAVNRLAQEKGIDWFRDNVIMAVPFPQPGFMRPVYPGFLQLTGFMSMNLDRHMTAHKDFFWHLVKDDGDSADKHRGFYDEYNAVMDLTAEFYLQTVEEVFIKHSLPKGEMMHRGKRVDLTAIRRTALLTVEGENDDISGVGQTKAAQKLCINIPEDKRVHYMQPKVGHYGVFNGSRFRAEIAPRIVDFALTHGTTHAAAALPRKAAAPKMESLKPETAATPSENAKSAKAAESLAAATVVPAEVKKPATPARPAAKAKPAAKARPAAEAKPAKAESRATMSADAKPVKPAAKPAQPKADKPTAAAATQDEPPRRADNDQPARAPEAAPAPADPVTPAKAAARPKAAPRPVQKKERRKPVAPQGPQKLRMVTAASPRSPTRAAANAAAPAKTAEPAAAAPAKEKVARGRKASTDPKATKGKTGTRQNRRTPRAGKRTLTSRR</sequence>
<dbReference type="SUPFAM" id="SSF53474">
    <property type="entry name" value="alpha/beta-Hydrolases"/>
    <property type="match status" value="1"/>
</dbReference>
<name>A0A6L9MFX0_9HYPH</name>
<feature type="compositionally biased region" description="Basic residues" evidence="1">
    <location>
        <begin position="640"/>
        <end position="656"/>
    </location>
</feature>
<dbReference type="Proteomes" id="UP000476332">
    <property type="component" value="Unassembled WGS sequence"/>
</dbReference>
<feature type="compositionally biased region" description="Low complexity" evidence="1">
    <location>
        <begin position="535"/>
        <end position="564"/>
    </location>
</feature>
<dbReference type="PANTHER" id="PTHR36837:SF4">
    <property type="entry name" value="BLR0908 PROTEIN"/>
    <property type="match status" value="1"/>
</dbReference>
<gene>
    <name evidence="3" type="primary">phaZ</name>
    <name evidence="3" type="ORF">GTW51_07180</name>
</gene>
<evidence type="ECO:0000259" key="2">
    <source>
        <dbReference type="Pfam" id="PF06850"/>
    </source>
</evidence>
<proteinExistence type="predicted"/>
<dbReference type="NCBIfam" id="TIGR01849">
    <property type="entry name" value="PHB_depoly_PhaZ"/>
    <property type="match status" value="1"/>
</dbReference>
<keyword evidence="4" id="KW-1185">Reference proteome</keyword>
<dbReference type="InterPro" id="IPR010915">
    <property type="entry name" value="PHB_depoly_PhaZ"/>
</dbReference>
<feature type="compositionally biased region" description="Basic and acidic residues" evidence="1">
    <location>
        <begin position="480"/>
        <end position="491"/>
    </location>
</feature>
<feature type="region of interest" description="Disordered" evidence="1">
    <location>
        <begin position="416"/>
        <end position="445"/>
    </location>
</feature>
<dbReference type="InterPro" id="IPR029058">
    <property type="entry name" value="AB_hydrolase_fold"/>
</dbReference>
<evidence type="ECO:0000313" key="3">
    <source>
        <dbReference type="EMBL" id="NDV86480.1"/>
    </source>
</evidence>
<dbReference type="Pfam" id="PF06850">
    <property type="entry name" value="PHB_depo_C"/>
    <property type="match status" value="1"/>
</dbReference>
<accession>A0A6L9MFX0</accession>
<comment type="caution">
    <text evidence="3">The sequence shown here is derived from an EMBL/GenBank/DDBJ whole genome shotgun (WGS) entry which is preliminary data.</text>
</comment>